<dbReference type="GO" id="GO:0005886">
    <property type="term" value="C:plasma membrane"/>
    <property type="evidence" value="ECO:0007669"/>
    <property type="project" value="UniProtKB-SubCell"/>
</dbReference>
<evidence type="ECO:0000256" key="2">
    <source>
        <dbReference type="ARBA" id="ARBA00022475"/>
    </source>
</evidence>
<evidence type="ECO:0000256" key="1">
    <source>
        <dbReference type="ARBA" id="ARBA00004651"/>
    </source>
</evidence>
<keyword evidence="7" id="KW-0175">Coiled coil</keyword>
<dbReference type="AlphaFoldDB" id="A0A1W1YSC5"/>
<dbReference type="InterPro" id="IPR017270">
    <property type="entry name" value="MotA/TolQ/ExbB-rel"/>
</dbReference>
<gene>
    <name evidence="11" type="ORF">SAMN02746065_101319</name>
</gene>
<keyword evidence="6" id="KW-0813">Transport</keyword>
<keyword evidence="2" id="KW-1003">Cell membrane</keyword>
<feature type="signal peptide" evidence="9">
    <location>
        <begin position="1"/>
        <end position="25"/>
    </location>
</feature>
<accession>A0A1W1YSC5</accession>
<evidence type="ECO:0000256" key="7">
    <source>
        <dbReference type="SAM" id="Coils"/>
    </source>
</evidence>
<reference evidence="11 12" key="1">
    <citation type="submission" date="2017-04" db="EMBL/GenBank/DDBJ databases">
        <authorList>
            <person name="Afonso C.L."/>
            <person name="Miller P.J."/>
            <person name="Scott M.A."/>
            <person name="Spackman E."/>
            <person name="Goraichik I."/>
            <person name="Dimitrov K.M."/>
            <person name="Suarez D.L."/>
            <person name="Swayne D.E."/>
        </authorList>
    </citation>
    <scope>NUCLEOTIDE SEQUENCE [LARGE SCALE GENOMIC DNA]</scope>
    <source>
        <strain evidence="11 12">DSM 3385</strain>
    </source>
</reference>
<dbReference type="InterPro" id="IPR002898">
    <property type="entry name" value="MotA_ExbB_proton_chnl"/>
</dbReference>
<comment type="similarity">
    <text evidence="6">Belongs to the exbB/tolQ family.</text>
</comment>
<dbReference type="PANTHER" id="PTHR30625">
    <property type="entry name" value="PROTEIN TOLQ"/>
    <property type="match status" value="1"/>
</dbReference>
<dbReference type="STRING" id="1121400.SAMN02746065_101319"/>
<feature type="transmembrane region" description="Helical" evidence="8">
    <location>
        <begin position="420"/>
        <end position="440"/>
    </location>
</feature>
<feature type="chain" id="PRO_5010713408" evidence="9">
    <location>
        <begin position="26"/>
        <end position="469"/>
    </location>
</feature>
<dbReference type="PIRSF" id="PIRSF037714">
    <property type="entry name" value="TolR"/>
    <property type="match status" value="1"/>
</dbReference>
<keyword evidence="9" id="KW-0732">Signal</keyword>
<evidence type="ECO:0000313" key="11">
    <source>
        <dbReference type="EMBL" id="SMC39097.1"/>
    </source>
</evidence>
<keyword evidence="4 8" id="KW-1133">Transmembrane helix</keyword>
<comment type="subcellular location">
    <subcellularLocation>
        <location evidence="1">Cell membrane</location>
        <topology evidence="1">Multi-pass membrane protein</topology>
    </subcellularLocation>
    <subcellularLocation>
        <location evidence="6">Membrane</location>
        <topology evidence="6">Multi-pass membrane protein</topology>
    </subcellularLocation>
</comment>
<protein>
    <submittedName>
        <fullName evidence="11">Outer membrane transport energization protein ExbB</fullName>
    </submittedName>
</protein>
<dbReference type="EMBL" id="FWXY01000001">
    <property type="protein sequence ID" value="SMC39097.1"/>
    <property type="molecule type" value="Genomic_DNA"/>
</dbReference>
<sequence length="469" mass="51380">MKTIKTLFMALALLGLLGANAPVFANKTLDVVGDVVDSELKTAVTIQKSSKKDIKEKRSQRLRELAQLNNSLEALELELTTGREQLKEMAEERDRLEKEISSRLAGKEELETIMRDVTRNLLGRAEKSPCSAEHPEDIQTLKSLLEIEHLLGMKELETLINICFKDMDHSATRKQYTGMVLDRNGETVESEITRLGHMTALHRSGKNIAYLTMSPASGRLVVGAKPPFPVRKNLKKYLEGKSEKLFMDISGGIAIAQLSRNVSWMEQLKNGGILVIPILVVGIVALFLTIERLFFLGKVRHNTDELMTKVTDLVAQGDIRAALAATMPHRKRPTGRVLMAGLALKNESETVMESALSEAILKETPRLERFLSALKVSAAVAPLLGLLGTVTGMINTFQVITVHGTGDPQLMAGGISEAMITTQVGLAVAIPIMIIAAFLTQRAQSLARDMEEKGLALMAALLKLETNGK</sequence>
<dbReference type="GO" id="GO:0017038">
    <property type="term" value="P:protein import"/>
    <property type="evidence" value="ECO:0007669"/>
    <property type="project" value="TreeGrafter"/>
</dbReference>
<keyword evidence="5 8" id="KW-0472">Membrane</keyword>
<keyword evidence="3 8" id="KW-0812">Transmembrane</keyword>
<feature type="transmembrane region" description="Helical" evidence="8">
    <location>
        <begin position="376"/>
        <end position="400"/>
    </location>
</feature>
<feature type="coiled-coil region" evidence="7">
    <location>
        <begin position="51"/>
        <end position="99"/>
    </location>
</feature>
<dbReference type="OrthoDB" id="4045at2"/>
<name>A0A1W1YSC5_9BACT</name>
<dbReference type="InterPro" id="IPR016866">
    <property type="entry name" value="UCP028069"/>
</dbReference>
<dbReference type="RefSeq" id="WP_139795663.1">
    <property type="nucleotide sequence ID" value="NZ_FWXY01000001.1"/>
</dbReference>
<dbReference type="Pfam" id="PF01618">
    <property type="entry name" value="MotA_ExbB"/>
    <property type="match status" value="1"/>
</dbReference>
<evidence type="ECO:0000256" key="4">
    <source>
        <dbReference type="ARBA" id="ARBA00022989"/>
    </source>
</evidence>
<dbReference type="Pfam" id="PF11932">
    <property type="entry name" value="DUF3450"/>
    <property type="match status" value="1"/>
</dbReference>
<proteinExistence type="inferred from homology"/>
<dbReference type="PANTHER" id="PTHR30625:SF11">
    <property type="entry name" value="MOTA_TOLQ_EXBB PROTON CHANNEL DOMAIN-CONTAINING PROTEIN"/>
    <property type="match status" value="1"/>
</dbReference>
<feature type="transmembrane region" description="Helical" evidence="8">
    <location>
        <begin position="271"/>
        <end position="290"/>
    </location>
</feature>
<evidence type="ECO:0000256" key="8">
    <source>
        <dbReference type="SAM" id="Phobius"/>
    </source>
</evidence>
<evidence type="ECO:0000256" key="5">
    <source>
        <dbReference type="ARBA" id="ARBA00023136"/>
    </source>
</evidence>
<keyword evidence="12" id="KW-1185">Reference proteome</keyword>
<evidence type="ECO:0000256" key="9">
    <source>
        <dbReference type="SAM" id="SignalP"/>
    </source>
</evidence>
<dbReference type="Proteomes" id="UP000192418">
    <property type="component" value="Unassembled WGS sequence"/>
</dbReference>
<organism evidence="11 12">
    <name type="scientific">Desulfocicer vacuolatum DSM 3385</name>
    <dbReference type="NCBI Taxonomy" id="1121400"/>
    <lineage>
        <taxon>Bacteria</taxon>
        <taxon>Pseudomonadati</taxon>
        <taxon>Thermodesulfobacteriota</taxon>
        <taxon>Desulfobacteria</taxon>
        <taxon>Desulfobacterales</taxon>
        <taxon>Desulfobacteraceae</taxon>
        <taxon>Desulfocicer</taxon>
    </lineage>
</organism>
<evidence type="ECO:0000313" key="12">
    <source>
        <dbReference type="Proteomes" id="UP000192418"/>
    </source>
</evidence>
<evidence type="ECO:0000256" key="6">
    <source>
        <dbReference type="RuleBase" id="RU004057"/>
    </source>
</evidence>
<evidence type="ECO:0000259" key="10">
    <source>
        <dbReference type="Pfam" id="PF01618"/>
    </source>
</evidence>
<keyword evidence="6" id="KW-0653">Protein transport</keyword>
<evidence type="ECO:0000256" key="3">
    <source>
        <dbReference type="ARBA" id="ARBA00022692"/>
    </source>
</evidence>
<dbReference type="InterPro" id="IPR050790">
    <property type="entry name" value="ExbB/TolQ_transport"/>
</dbReference>
<feature type="domain" description="MotA/TolQ/ExbB proton channel" evidence="10">
    <location>
        <begin position="331"/>
        <end position="451"/>
    </location>
</feature>